<feature type="region of interest" description="Disordered" evidence="1">
    <location>
        <begin position="47"/>
        <end position="71"/>
    </location>
</feature>
<gene>
    <name evidence="3" type="ORF">E2C01_006266</name>
</gene>
<organism evidence="3 4">
    <name type="scientific">Portunus trituberculatus</name>
    <name type="common">Swimming crab</name>
    <name type="synonym">Neptunus trituberculatus</name>
    <dbReference type="NCBI Taxonomy" id="210409"/>
    <lineage>
        <taxon>Eukaryota</taxon>
        <taxon>Metazoa</taxon>
        <taxon>Ecdysozoa</taxon>
        <taxon>Arthropoda</taxon>
        <taxon>Crustacea</taxon>
        <taxon>Multicrustacea</taxon>
        <taxon>Malacostraca</taxon>
        <taxon>Eumalacostraca</taxon>
        <taxon>Eucarida</taxon>
        <taxon>Decapoda</taxon>
        <taxon>Pleocyemata</taxon>
        <taxon>Brachyura</taxon>
        <taxon>Eubrachyura</taxon>
        <taxon>Portunoidea</taxon>
        <taxon>Portunidae</taxon>
        <taxon>Portuninae</taxon>
        <taxon>Portunus</taxon>
    </lineage>
</organism>
<dbReference type="AlphaFoldDB" id="A0A5B7CWF3"/>
<feature type="signal peptide" evidence="2">
    <location>
        <begin position="1"/>
        <end position="18"/>
    </location>
</feature>
<comment type="caution">
    <text evidence="3">The sequence shown here is derived from an EMBL/GenBank/DDBJ whole genome shotgun (WGS) entry which is preliminary data.</text>
</comment>
<reference evidence="3 4" key="1">
    <citation type="submission" date="2019-05" db="EMBL/GenBank/DDBJ databases">
        <title>Another draft genome of Portunus trituberculatus and its Hox gene families provides insights of decapod evolution.</title>
        <authorList>
            <person name="Jeong J.-H."/>
            <person name="Song I."/>
            <person name="Kim S."/>
            <person name="Choi T."/>
            <person name="Kim D."/>
            <person name="Ryu S."/>
            <person name="Kim W."/>
        </authorList>
    </citation>
    <scope>NUCLEOTIDE SEQUENCE [LARGE SCALE GENOMIC DNA]</scope>
    <source>
        <tissue evidence="3">Muscle</tissue>
    </source>
</reference>
<dbReference type="EMBL" id="VSRR010000288">
    <property type="protein sequence ID" value="MPC13528.1"/>
    <property type="molecule type" value="Genomic_DNA"/>
</dbReference>
<feature type="chain" id="PRO_5023063181" evidence="2">
    <location>
        <begin position="19"/>
        <end position="71"/>
    </location>
</feature>
<dbReference type="Proteomes" id="UP000324222">
    <property type="component" value="Unassembled WGS sequence"/>
</dbReference>
<proteinExistence type="predicted"/>
<keyword evidence="2" id="KW-0732">Signal</keyword>
<accession>A0A5B7CWF3</accession>
<evidence type="ECO:0000256" key="2">
    <source>
        <dbReference type="SAM" id="SignalP"/>
    </source>
</evidence>
<name>A0A5B7CWF3_PORTR</name>
<evidence type="ECO:0000313" key="4">
    <source>
        <dbReference type="Proteomes" id="UP000324222"/>
    </source>
</evidence>
<evidence type="ECO:0000313" key="3">
    <source>
        <dbReference type="EMBL" id="MPC13528.1"/>
    </source>
</evidence>
<keyword evidence="4" id="KW-1185">Reference proteome</keyword>
<evidence type="ECO:0000256" key="1">
    <source>
        <dbReference type="SAM" id="MobiDB-lite"/>
    </source>
</evidence>
<sequence>MDKHVLVLVLSYATVALAFIHAPRGSPSGKTSGGRWGGIGGVACRVGGRGEEERSPNRHSVSQSLGRRVVE</sequence>
<protein>
    <submittedName>
        <fullName evidence="3">Uncharacterized protein</fullName>
    </submittedName>
</protein>